<organism evidence="5 6">
    <name type="scientific">Orbilia ellipsospora</name>
    <dbReference type="NCBI Taxonomy" id="2528407"/>
    <lineage>
        <taxon>Eukaryota</taxon>
        <taxon>Fungi</taxon>
        <taxon>Dikarya</taxon>
        <taxon>Ascomycota</taxon>
        <taxon>Pezizomycotina</taxon>
        <taxon>Orbiliomycetes</taxon>
        <taxon>Orbiliales</taxon>
        <taxon>Orbiliaceae</taxon>
        <taxon>Orbilia</taxon>
    </lineage>
</organism>
<evidence type="ECO:0000313" key="6">
    <source>
        <dbReference type="Proteomes" id="UP001365542"/>
    </source>
</evidence>
<dbReference type="AlphaFoldDB" id="A0AAV9XCQ7"/>
<keyword evidence="2" id="KW-0802">TPR repeat</keyword>
<keyword evidence="6" id="KW-1185">Reference proteome</keyword>
<evidence type="ECO:0000256" key="4">
    <source>
        <dbReference type="SAM" id="MobiDB-lite"/>
    </source>
</evidence>
<evidence type="ECO:0008006" key="7">
    <source>
        <dbReference type="Google" id="ProtNLM"/>
    </source>
</evidence>
<feature type="region of interest" description="Disordered" evidence="4">
    <location>
        <begin position="74"/>
        <end position="106"/>
    </location>
</feature>
<dbReference type="Gene3D" id="1.25.40.10">
    <property type="entry name" value="Tetratricopeptide repeat domain"/>
    <property type="match status" value="2"/>
</dbReference>
<name>A0AAV9XCQ7_9PEZI</name>
<sequence length="1022" mass="118534">MLARSACLRGCRFAPNVASYANGLVHRRHLSAITTSILAFPHNGTLEAISRSRARIICTSFPRWLDSRRHFWKSSNRKKEEENEEDEEDEEEDEDEPQNPFSEKDAERQMEEYIRSMGGNSRQIRNLFGQFNDAMKGKEELEEHDEVGPYDDVDEEIDPFEQDPDMEPAYKTVYLPTDQLDQMIKSGFLKPLHEIDPLQEEPLEKDVADLPREAKTFLKKFFMRMQYAKAHPSPTSINACWRLFPIIYKNTKLAKLFNDDAWALLWSLEKDAIPSSRKIWLGDLMTHVDANLTEAQWIGYIEALFWHGQRDRAFHIWNLGLQNNPSMIWYTIGTRLHATENQPAAAVKVIEQAIRAKGSGIPKLFLPTIVCYHTMAESSRMQNLKDKEKRYNQEALSVYNKMKMYCPNILPKDYMRVALSFLDAGYFQDAMKVYEDALSVHPQMVDDQATASYWELKFKEAAIRAQNDPSTSDDDLRDLTVNALRLLPDKEKTRIILGNWMRNLIRRNKIEEALKVAKSMQALEMQMDTTTYNLFIMLLTEHGKVGMLENLASRMIRKLLEPMFKHNITYEQVLHEPEFQPAEPKELDLSTSPDDRAVTLPVQTAVQLPEHVEQLLTRFEQKPHTQLPIVNEIRPKPLTALAESVFNDLIRYDYYIPPADPATFGLLLRQSTRTNNALKAISVIELFRTAKMQPHAKLINPLMSMLARHSTIKKLFNTHKALISPDGLNVAPNKDTYRILWVKLLLTLKQGKPLEGVPTPRQIFAEMVSQSGSLEIDQDIYSNILRAFWRASDPVGAYTAMYGMHLVWDKAPIRRDLHITVVGIARLLTKGHVHFARRHGMWYLKHLAHDQFGSWVSLNPIRRRQHMMLKCFSRNQRRKKRLRKEIQEIEAEGGDASRQLAEIRIVSHTMGKQWEHMQKYEEKLKQYWETPPLGLNFPRTEEARAAVSGAIPIELDSGREEFTFNVPEKLIDGISEFTRKRMFNGPWPQQWLDEVLLARAEMGIADEEAIQDRKMNFFNFDE</sequence>
<proteinExistence type="inferred from homology"/>
<keyword evidence="3" id="KW-0175">Coiled coil</keyword>
<dbReference type="InterPro" id="IPR050872">
    <property type="entry name" value="PPR_P_subfamily"/>
</dbReference>
<dbReference type="EMBL" id="JAVHJO010000007">
    <property type="protein sequence ID" value="KAK6538934.1"/>
    <property type="molecule type" value="Genomic_DNA"/>
</dbReference>
<evidence type="ECO:0000313" key="5">
    <source>
        <dbReference type="EMBL" id="KAK6538934.1"/>
    </source>
</evidence>
<dbReference type="PANTHER" id="PTHR46128">
    <property type="entry name" value="MITOCHONDRIAL GROUP I INTRON SPLICING FACTOR CCM1"/>
    <property type="match status" value="1"/>
</dbReference>
<comment type="caution">
    <text evidence="5">The sequence shown here is derived from an EMBL/GenBank/DDBJ whole genome shotgun (WGS) entry which is preliminary data.</text>
</comment>
<dbReference type="PANTHER" id="PTHR46128:SF142">
    <property type="entry name" value="PENTACOTRIPEPTIDE-REPEAT REGION OF PRORP DOMAIN-CONTAINING PROTEIN"/>
    <property type="match status" value="1"/>
</dbReference>
<protein>
    <recommendedName>
        <fullName evidence="7">Pentatricopeptide repeat protein</fullName>
    </recommendedName>
</protein>
<dbReference type="Proteomes" id="UP001365542">
    <property type="component" value="Unassembled WGS sequence"/>
</dbReference>
<reference evidence="5 6" key="1">
    <citation type="submission" date="2019-10" db="EMBL/GenBank/DDBJ databases">
        <authorList>
            <person name="Palmer J.M."/>
        </authorList>
    </citation>
    <scope>NUCLEOTIDE SEQUENCE [LARGE SCALE GENOMIC DNA]</scope>
    <source>
        <strain evidence="5 6">TWF694</strain>
    </source>
</reference>
<evidence type="ECO:0000256" key="2">
    <source>
        <dbReference type="PROSITE-ProRule" id="PRU00339"/>
    </source>
</evidence>
<comment type="similarity">
    <text evidence="1">Belongs to the PPR family. P subfamily.</text>
</comment>
<dbReference type="InterPro" id="IPR019734">
    <property type="entry name" value="TPR_rpt"/>
</dbReference>
<evidence type="ECO:0000256" key="1">
    <source>
        <dbReference type="ARBA" id="ARBA00007626"/>
    </source>
</evidence>
<dbReference type="SUPFAM" id="SSF48452">
    <property type="entry name" value="TPR-like"/>
    <property type="match status" value="1"/>
</dbReference>
<dbReference type="InterPro" id="IPR011990">
    <property type="entry name" value="TPR-like_helical_dom_sf"/>
</dbReference>
<feature type="compositionally biased region" description="Acidic residues" evidence="4">
    <location>
        <begin position="82"/>
        <end position="97"/>
    </location>
</feature>
<feature type="repeat" description="TPR" evidence="2">
    <location>
        <begin position="411"/>
        <end position="444"/>
    </location>
</feature>
<gene>
    <name evidence="5" type="ORF">TWF694_010485</name>
</gene>
<dbReference type="PROSITE" id="PS50005">
    <property type="entry name" value="TPR"/>
    <property type="match status" value="1"/>
</dbReference>
<feature type="coiled-coil region" evidence="3">
    <location>
        <begin position="872"/>
        <end position="899"/>
    </location>
</feature>
<evidence type="ECO:0000256" key="3">
    <source>
        <dbReference type="SAM" id="Coils"/>
    </source>
</evidence>
<accession>A0AAV9XCQ7</accession>